<evidence type="ECO:0000313" key="2">
    <source>
        <dbReference type="Proteomes" id="UP000326112"/>
    </source>
</evidence>
<evidence type="ECO:0000313" key="1">
    <source>
        <dbReference type="EMBL" id="MPR01354.1"/>
    </source>
</evidence>
<proteinExistence type="predicted"/>
<sequence>MRLVGLLSQLASTLCGLSNRCKITAIRPKADGEKSSLEDQHLTSHVYILRDLKHPRFKIGKANKILARARSFRWELIDFHQSLGLRLASETDAYTLEKILHRTFRLASVDPIEVVASGGSADGASEWFSTSCLPRLLQYLKDNQDLHPHVTISGGELVALLERPIQRSQVGIAREKFKKEKEARRNERVSELIAFRHSQLEGLRASLKVVHPKIAQELERQKQNGNIVGICDTSMGSYLVIAETVPVPSGDLLWGLKPLSTHYDYPRGGGSIMSSFSQMTWAEGTISKVELPRAHLRDDSVSETDEVIYEVFREEFEWFNKLQRIPEEWISAIFPHGLFLTPSSDDHHSKRAIENVMAALSKARCR</sequence>
<keyword evidence="2" id="KW-1185">Reference proteome</keyword>
<organism evidence="1 2">
    <name type="scientific">Pseudomonas kitaguniensis</name>
    <dbReference type="NCBI Taxonomy" id="2607908"/>
    <lineage>
        <taxon>Bacteria</taxon>
        <taxon>Pseudomonadati</taxon>
        <taxon>Pseudomonadota</taxon>
        <taxon>Gammaproteobacteria</taxon>
        <taxon>Pseudomonadales</taxon>
        <taxon>Pseudomonadaceae</taxon>
        <taxon>Pseudomonas</taxon>
    </lineage>
</organism>
<dbReference type="EMBL" id="VUAZ01000019">
    <property type="protein sequence ID" value="MPR01354.1"/>
    <property type="molecule type" value="Genomic_DNA"/>
</dbReference>
<reference evidence="1 2" key="2">
    <citation type="journal article" date="2023" name="Plant Pathol.">
        <title>Dismantling and reorganizing Pseudomonas marginalis sensu#lato.</title>
        <authorList>
            <person name="Sawada H."/>
            <person name="Fujikawa T."/>
            <person name="Satou M."/>
        </authorList>
    </citation>
    <scope>NUCLEOTIDE SEQUENCE [LARGE SCALE GENOMIC DNA]</scope>
    <source>
        <strain evidence="1 2">MAFF 212408</strain>
    </source>
</reference>
<gene>
    <name evidence="1" type="ORF">F0169_04240</name>
</gene>
<comment type="caution">
    <text evidence="1">The sequence shown here is derived from an EMBL/GenBank/DDBJ whole genome shotgun (WGS) entry which is preliminary data.</text>
</comment>
<name>A0A5N7KGL4_9PSED</name>
<accession>A0A5N7KGL4</accession>
<dbReference type="Proteomes" id="UP000326112">
    <property type="component" value="Unassembled WGS sequence"/>
</dbReference>
<dbReference type="RefSeq" id="WP_152745723.1">
    <property type="nucleotide sequence ID" value="NZ_VUAZ01000019.1"/>
</dbReference>
<protein>
    <submittedName>
        <fullName evidence="1">GIY-YIG nuclease family protein</fullName>
    </submittedName>
</protein>
<reference evidence="1 2" key="1">
    <citation type="journal article" date="2020" name="Int. J. Syst. Evol. Microbiol.">
        <title>Pseudomonas kitaguniensis sp. nov., a pathogen causing bacterial rot of Welsh onion in Japan.</title>
        <authorList>
            <person name="Sawada H."/>
            <person name="Fujikawa T."/>
            <person name="Nishiwaki Y."/>
            <person name="Horita H."/>
        </authorList>
    </citation>
    <scope>NUCLEOTIDE SEQUENCE [LARGE SCALE GENOMIC DNA]</scope>
    <source>
        <strain evidence="1 2">MAFF 212408</strain>
    </source>
</reference>